<dbReference type="AlphaFoldDB" id="A0A1P9X4G1"/>
<name>A0A1P9X4G1_9BACT</name>
<dbReference type="KEGG" id="smon:AWR27_15690"/>
<sequence length="164" mass="18186">MFFLSGVVSGSAQGIKAVEKTQATPPVSARPIQAQKSTVAMPNTYKKRQVMVGNGGGVTGGSVTYYLLEDGRLYGKRSRDKGYTFIGQQKPLATKRVFETVESKCSIAKTKFDKPGNMYQFVGWQNDKKRYQVTWAKGDSTVPANYPKFHKAFMNMIPVASRLK</sequence>
<evidence type="ECO:0000313" key="2">
    <source>
        <dbReference type="Proteomes" id="UP000187941"/>
    </source>
</evidence>
<accession>A0A1P9X4G1</accession>
<proteinExistence type="predicted"/>
<dbReference type="Proteomes" id="UP000187941">
    <property type="component" value="Chromosome"/>
</dbReference>
<gene>
    <name evidence="1" type="ORF">AWR27_15690</name>
</gene>
<dbReference type="EMBL" id="CP014263">
    <property type="protein sequence ID" value="AQG82524.1"/>
    <property type="molecule type" value="Genomic_DNA"/>
</dbReference>
<keyword evidence="2" id="KW-1185">Reference proteome</keyword>
<dbReference type="STRING" id="1178516.AWR27_15690"/>
<evidence type="ECO:0008006" key="3">
    <source>
        <dbReference type="Google" id="ProtNLM"/>
    </source>
</evidence>
<organism evidence="1 2">
    <name type="scientific">Spirosoma montaniterrae</name>
    <dbReference type="NCBI Taxonomy" id="1178516"/>
    <lineage>
        <taxon>Bacteria</taxon>
        <taxon>Pseudomonadati</taxon>
        <taxon>Bacteroidota</taxon>
        <taxon>Cytophagia</taxon>
        <taxon>Cytophagales</taxon>
        <taxon>Cytophagaceae</taxon>
        <taxon>Spirosoma</taxon>
    </lineage>
</organism>
<reference evidence="1 2" key="1">
    <citation type="submission" date="2016-01" db="EMBL/GenBank/DDBJ databases">
        <authorList>
            <person name="Oliw E.H."/>
        </authorList>
    </citation>
    <scope>NUCLEOTIDE SEQUENCE [LARGE SCALE GENOMIC DNA]</scope>
    <source>
        <strain evidence="1 2">DY10</strain>
    </source>
</reference>
<protein>
    <recommendedName>
        <fullName evidence="3">FAD-binding oxidoreductase</fullName>
    </recommendedName>
</protein>
<evidence type="ECO:0000313" key="1">
    <source>
        <dbReference type="EMBL" id="AQG82524.1"/>
    </source>
</evidence>